<dbReference type="OrthoDB" id="9792992at2"/>
<name>A0A364Y4B9_9BACT</name>
<evidence type="ECO:0000313" key="3">
    <source>
        <dbReference type="EMBL" id="RAW01707.1"/>
    </source>
</evidence>
<gene>
    <name evidence="3" type="ORF">DQQ10_08630</name>
</gene>
<feature type="transmembrane region" description="Helical" evidence="1">
    <location>
        <begin position="12"/>
        <end position="30"/>
    </location>
</feature>
<dbReference type="GO" id="GO:0000155">
    <property type="term" value="F:phosphorelay sensor kinase activity"/>
    <property type="evidence" value="ECO:0007669"/>
    <property type="project" value="InterPro"/>
</dbReference>
<organism evidence="3 4">
    <name type="scientific">Pseudochryseolinea flava</name>
    <dbReference type="NCBI Taxonomy" id="2059302"/>
    <lineage>
        <taxon>Bacteria</taxon>
        <taxon>Pseudomonadati</taxon>
        <taxon>Bacteroidota</taxon>
        <taxon>Cytophagia</taxon>
        <taxon>Cytophagales</taxon>
        <taxon>Fulvivirgaceae</taxon>
        <taxon>Pseudochryseolinea</taxon>
    </lineage>
</organism>
<dbReference type="Gene3D" id="3.30.565.10">
    <property type="entry name" value="Histidine kinase-like ATPase, C-terminal domain"/>
    <property type="match status" value="1"/>
</dbReference>
<evidence type="ECO:0000313" key="4">
    <source>
        <dbReference type="Proteomes" id="UP000251889"/>
    </source>
</evidence>
<reference evidence="3 4" key="1">
    <citation type="submission" date="2018-06" db="EMBL/GenBank/DDBJ databases">
        <title>Chryseolinea flavus sp. nov., a member of the phylum Bacteroidetes isolated from soil.</title>
        <authorList>
            <person name="Li Y."/>
            <person name="Wang J."/>
        </authorList>
    </citation>
    <scope>NUCLEOTIDE SEQUENCE [LARGE SCALE GENOMIC DNA]</scope>
    <source>
        <strain evidence="3 4">SDU1-6</strain>
    </source>
</reference>
<comment type="caution">
    <text evidence="3">The sequence shown here is derived from an EMBL/GenBank/DDBJ whole genome shotgun (WGS) entry which is preliminary data.</text>
</comment>
<dbReference type="Proteomes" id="UP000251889">
    <property type="component" value="Unassembled WGS sequence"/>
</dbReference>
<feature type="transmembrane region" description="Helical" evidence="1">
    <location>
        <begin position="73"/>
        <end position="90"/>
    </location>
</feature>
<protein>
    <recommendedName>
        <fullName evidence="2">Signal transduction histidine kinase internal region domain-containing protein</fullName>
    </recommendedName>
</protein>
<dbReference type="PANTHER" id="PTHR34220">
    <property type="entry name" value="SENSOR HISTIDINE KINASE YPDA"/>
    <property type="match status" value="1"/>
</dbReference>
<sequence>MHRFWKYNIDHVIFWTATVVFHMFTRSSLIAEAGIEQFFLEIIIRNGLLAIMIYANLLLLIPRLLVTKRITSYVAALLISIVGYILFKNLHDQYLHGYILQRPNQNFFQYSYYNFSIAIFYLTFSIALHLSKQWYFQREQLRRIALEKLTAELDYLKAQINPHFVFNSINTIYFQIDKENTTARETLSVFSELLRYQLYECNGDQIEIEKEVAYLKNYVSLQKLRRDEQYQISFRADSSLTGFSIAPLIIIPFVENAFKHVSHYPDRNEINIELTRRGDRFCLAVFNTKDQIIDSRKHEGIGLKNVQRRLTLLYPQRHILDFQDQDKTFRVLLELKIDV</sequence>
<dbReference type="EMBL" id="QMFY01000003">
    <property type="protein sequence ID" value="RAW01707.1"/>
    <property type="molecule type" value="Genomic_DNA"/>
</dbReference>
<keyword evidence="1" id="KW-0472">Membrane</keyword>
<proteinExistence type="predicted"/>
<feature type="transmembrane region" description="Helical" evidence="1">
    <location>
        <begin position="42"/>
        <end position="61"/>
    </location>
</feature>
<feature type="domain" description="Signal transduction histidine kinase internal region" evidence="2">
    <location>
        <begin position="151"/>
        <end position="229"/>
    </location>
</feature>
<keyword evidence="1" id="KW-0812">Transmembrane</keyword>
<evidence type="ECO:0000256" key="1">
    <source>
        <dbReference type="SAM" id="Phobius"/>
    </source>
</evidence>
<accession>A0A364Y4B9</accession>
<keyword evidence="1" id="KW-1133">Transmembrane helix</keyword>
<dbReference type="SUPFAM" id="SSF55874">
    <property type="entry name" value="ATPase domain of HSP90 chaperone/DNA topoisomerase II/histidine kinase"/>
    <property type="match status" value="1"/>
</dbReference>
<dbReference type="InterPro" id="IPR010559">
    <property type="entry name" value="Sig_transdc_His_kin_internal"/>
</dbReference>
<dbReference type="AlphaFoldDB" id="A0A364Y4B9"/>
<dbReference type="RefSeq" id="WP_112746447.1">
    <property type="nucleotide sequence ID" value="NZ_QMFY01000003.1"/>
</dbReference>
<evidence type="ECO:0000259" key="2">
    <source>
        <dbReference type="Pfam" id="PF06580"/>
    </source>
</evidence>
<feature type="transmembrane region" description="Helical" evidence="1">
    <location>
        <begin position="110"/>
        <end position="130"/>
    </location>
</feature>
<dbReference type="InterPro" id="IPR050640">
    <property type="entry name" value="Bact_2-comp_sensor_kinase"/>
</dbReference>
<dbReference type="InterPro" id="IPR036890">
    <property type="entry name" value="HATPase_C_sf"/>
</dbReference>
<dbReference type="PANTHER" id="PTHR34220:SF7">
    <property type="entry name" value="SENSOR HISTIDINE KINASE YPDA"/>
    <property type="match status" value="1"/>
</dbReference>
<dbReference type="Pfam" id="PF06580">
    <property type="entry name" value="His_kinase"/>
    <property type="match status" value="1"/>
</dbReference>
<keyword evidence="4" id="KW-1185">Reference proteome</keyword>
<dbReference type="GO" id="GO:0016020">
    <property type="term" value="C:membrane"/>
    <property type="evidence" value="ECO:0007669"/>
    <property type="project" value="InterPro"/>
</dbReference>